<dbReference type="AlphaFoldDB" id="F7XCS2"/>
<reference evidence="1 2" key="1">
    <citation type="journal article" date="2011" name="J. Biotechnol.">
        <title>The complete genome sequence of the dominant Sinorhizobium meliloti field isolate SM11 extends the S. meliloti pan-genome.</title>
        <authorList>
            <person name="Schneiker-Bekel S."/>
            <person name="Wibberg D."/>
            <person name="Bekel T."/>
            <person name="Blom J."/>
            <person name="Linke B."/>
            <person name="Neuweger H."/>
            <person name="Stiens M."/>
            <person name="Vorholter F.J."/>
            <person name="Weidner S."/>
            <person name="Goesmann A."/>
            <person name="Puhler A."/>
            <person name="Schluter A."/>
        </authorList>
    </citation>
    <scope>NUCLEOTIDE SEQUENCE [LARGE SCALE GENOMIC DNA]</scope>
    <source>
        <strain evidence="1 2">SM11</strain>
        <plasmid evidence="2">pSmeSM11c</plasmid>
    </source>
</reference>
<dbReference type="KEGG" id="smx:SM11_pC0409"/>
<geneLocation type="plasmid" evidence="1 2">
    <name>pSmeSM11c</name>
</geneLocation>
<accession>F7XCS2</accession>
<name>F7XCS2_SINMM</name>
<organism evidence="1 2">
    <name type="scientific">Sinorhizobium meliloti (strain SM11)</name>
    <dbReference type="NCBI Taxonomy" id="707241"/>
    <lineage>
        <taxon>Bacteria</taxon>
        <taxon>Pseudomonadati</taxon>
        <taxon>Pseudomonadota</taxon>
        <taxon>Alphaproteobacteria</taxon>
        <taxon>Hyphomicrobiales</taxon>
        <taxon>Rhizobiaceae</taxon>
        <taxon>Sinorhizobium/Ensifer group</taxon>
        <taxon>Sinorhizobium</taxon>
    </lineage>
</organism>
<dbReference type="EMBL" id="CP001831">
    <property type="protein sequence ID" value="AEH81482.1"/>
    <property type="molecule type" value="Genomic_DNA"/>
</dbReference>
<dbReference type="Proteomes" id="UP000009045">
    <property type="component" value="Plasmid pSmeSM11c"/>
</dbReference>
<gene>
    <name evidence="1" type="ordered locus">SM11_pC0409</name>
</gene>
<evidence type="ECO:0000313" key="1">
    <source>
        <dbReference type="EMBL" id="AEH81482.1"/>
    </source>
</evidence>
<protein>
    <submittedName>
        <fullName evidence="1">Uncharacterized protein</fullName>
    </submittedName>
</protein>
<keyword evidence="1" id="KW-0614">Plasmid</keyword>
<proteinExistence type="predicted"/>
<dbReference type="HOGENOM" id="CLU_3317084_0_0_5"/>
<sequence length="39" mass="4661">MDARTEHLWNFCSVNKRLSGRRFSLDFEALYLVQIEDAE</sequence>
<evidence type="ECO:0000313" key="2">
    <source>
        <dbReference type="Proteomes" id="UP000009045"/>
    </source>
</evidence>